<dbReference type="Pfam" id="PF22936">
    <property type="entry name" value="Pol_BBD"/>
    <property type="match status" value="1"/>
</dbReference>
<evidence type="ECO:0000259" key="2">
    <source>
        <dbReference type="Pfam" id="PF22936"/>
    </source>
</evidence>
<dbReference type="VEuPathDB" id="FungiDB:PSHT_08069"/>
<evidence type="ECO:0000313" key="4">
    <source>
        <dbReference type="Proteomes" id="UP000239156"/>
    </source>
</evidence>
<accession>A0A2S4VDS1</accession>
<comment type="caution">
    <text evidence="3">The sequence shown here is derived from an EMBL/GenBank/DDBJ whole genome shotgun (WGS) entry which is preliminary data.</text>
</comment>
<evidence type="ECO:0000256" key="1">
    <source>
        <dbReference type="SAM" id="MobiDB-lite"/>
    </source>
</evidence>
<feature type="region of interest" description="Disordered" evidence="1">
    <location>
        <begin position="173"/>
        <end position="198"/>
    </location>
</feature>
<dbReference type="Proteomes" id="UP000239156">
    <property type="component" value="Unassembled WGS sequence"/>
</dbReference>
<dbReference type="EMBL" id="PKSL01000072">
    <property type="protein sequence ID" value="POW07679.1"/>
    <property type="molecule type" value="Genomic_DNA"/>
</dbReference>
<keyword evidence="4" id="KW-1185">Reference proteome</keyword>
<evidence type="ECO:0000313" key="3">
    <source>
        <dbReference type="EMBL" id="POW07679.1"/>
    </source>
</evidence>
<dbReference type="VEuPathDB" id="FungiDB:PSHT_06468"/>
<gene>
    <name evidence="3" type="ORF">PSTT_08092</name>
</gene>
<sequence length="415" mass="46447">MNLHRSIHSKVIALKRSGENFVAWERQINETLDFVFHTDDFLNTPSWDLLHIEHLPSVTILLRSSVELSMRNMLAKVKGPKAIYDAICTTCKRGDRQYKLSVISRLRDFYHAEQQSSNAEFISQFQDFYLELQQKAITGEELFGLILQSVIKPPLDVDEHAFRNNLNHRLNTAATTPLLDQATERSQKGKRNEKTSRPTFGAKAVANALQFKGFDADLRNGKIKLADLATLPSGPSNQVPKYIQVRALDVSAPHDDTVLVDSGASACVSGDSPFFTFERRLTSPIPVRMASRNSTMALTGIGSLKIPTPSGTIRIRNVYHNPTIPYVILSLDPIPGPLSPPCNEISVSAMSNQPSMEAIKWHERLGHANDKAVKKFLERFVSVEAARNWQPFLCEQCVQSKITGRRFLPPSSVPM</sequence>
<feature type="compositionally biased region" description="Basic and acidic residues" evidence="1">
    <location>
        <begin position="182"/>
        <end position="196"/>
    </location>
</feature>
<reference evidence="3" key="1">
    <citation type="submission" date="2017-12" db="EMBL/GenBank/DDBJ databases">
        <title>Gene loss provides genomic basis for host adaptation in cereal stripe rust fungi.</title>
        <authorList>
            <person name="Xia C."/>
        </authorList>
    </citation>
    <scope>NUCLEOTIDE SEQUENCE [LARGE SCALE GENOMIC DNA]</scope>
    <source>
        <strain evidence="3">93-210</strain>
    </source>
</reference>
<name>A0A2S4VDS1_9BASI</name>
<proteinExistence type="predicted"/>
<feature type="domain" description="Retrovirus-related Pol polyprotein from transposon TNT 1-94-like beta-barrel" evidence="2">
    <location>
        <begin position="259"/>
        <end position="331"/>
    </location>
</feature>
<dbReference type="VEuPathDB" id="FungiDB:PSTT_08092"/>
<protein>
    <recommendedName>
        <fullName evidence="2">Retrovirus-related Pol polyprotein from transposon TNT 1-94-like beta-barrel domain-containing protein</fullName>
    </recommendedName>
</protein>
<dbReference type="InterPro" id="IPR054722">
    <property type="entry name" value="PolX-like_BBD"/>
</dbReference>
<dbReference type="AlphaFoldDB" id="A0A2S4VDS1"/>
<organism evidence="3 4">
    <name type="scientific">Puccinia striiformis</name>
    <dbReference type="NCBI Taxonomy" id="27350"/>
    <lineage>
        <taxon>Eukaryota</taxon>
        <taxon>Fungi</taxon>
        <taxon>Dikarya</taxon>
        <taxon>Basidiomycota</taxon>
        <taxon>Pucciniomycotina</taxon>
        <taxon>Pucciniomycetes</taxon>
        <taxon>Pucciniales</taxon>
        <taxon>Pucciniaceae</taxon>
        <taxon>Puccinia</taxon>
    </lineage>
</organism>